<organism evidence="5 6">
    <name type="scientific">Ascosphaera apis ARSEF 7405</name>
    <dbReference type="NCBI Taxonomy" id="392613"/>
    <lineage>
        <taxon>Eukaryota</taxon>
        <taxon>Fungi</taxon>
        <taxon>Dikarya</taxon>
        <taxon>Ascomycota</taxon>
        <taxon>Pezizomycotina</taxon>
        <taxon>Eurotiomycetes</taxon>
        <taxon>Eurotiomycetidae</taxon>
        <taxon>Onygenales</taxon>
        <taxon>Ascosphaeraceae</taxon>
        <taxon>Ascosphaera</taxon>
    </lineage>
</organism>
<keyword evidence="6" id="KW-1185">Reference proteome</keyword>
<dbReference type="GO" id="GO:0031267">
    <property type="term" value="F:small GTPase binding"/>
    <property type="evidence" value="ECO:0007669"/>
    <property type="project" value="EnsemblFungi"/>
</dbReference>
<dbReference type="GO" id="GO:0034399">
    <property type="term" value="C:nuclear periphery"/>
    <property type="evidence" value="ECO:0007669"/>
    <property type="project" value="EnsemblFungi"/>
</dbReference>
<evidence type="ECO:0000313" key="5">
    <source>
        <dbReference type="EMBL" id="KZZ88388.1"/>
    </source>
</evidence>
<dbReference type="Proteomes" id="UP000242877">
    <property type="component" value="Unassembled WGS sequence"/>
</dbReference>
<keyword evidence="1" id="KW-0343">GTPase activation</keyword>
<protein>
    <submittedName>
        <fullName evidence="5">Leucine-rich repeat, ribonuclease inhibitor subtype</fullName>
    </submittedName>
</protein>
<feature type="compositionally biased region" description="Acidic residues" evidence="4">
    <location>
        <begin position="353"/>
        <end position="388"/>
    </location>
</feature>
<dbReference type="PANTHER" id="PTHR24113">
    <property type="entry name" value="RAN GTPASE-ACTIVATING PROTEIN 1"/>
    <property type="match status" value="1"/>
</dbReference>
<dbReference type="GO" id="GO:0006611">
    <property type="term" value="P:protein export from nucleus"/>
    <property type="evidence" value="ECO:0007669"/>
    <property type="project" value="EnsemblFungi"/>
</dbReference>
<keyword evidence="3" id="KW-0677">Repeat</keyword>
<dbReference type="GO" id="GO:0000781">
    <property type="term" value="C:chromosome, telomeric region"/>
    <property type="evidence" value="ECO:0007669"/>
    <property type="project" value="GOC"/>
</dbReference>
<dbReference type="PANTHER" id="PTHR24113:SF12">
    <property type="entry name" value="RAN GTPASE-ACTIVATING PROTEIN 1"/>
    <property type="match status" value="1"/>
</dbReference>
<dbReference type="SUPFAM" id="SSF52047">
    <property type="entry name" value="RNI-like"/>
    <property type="match status" value="1"/>
</dbReference>
<evidence type="ECO:0000313" key="6">
    <source>
        <dbReference type="Proteomes" id="UP000242877"/>
    </source>
</evidence>
<sequence length="422" mass="46485">MASSSIFSIAGKGLKFDTVADLEPHIKPLLDTPDVYTEIHLGGNTYGVPACEYLADALRKQTRLSVAKLDDMFTTRLLTEIPPALKALLTALLEVKTLQTIDLSDNAFGLNTQAPLVDFLKEHTPLRHLYLNNNGLGPNAGVLVADAVAELADKKEKARNDKVDYEVPPLETILCGRNRLETGSMEAWAKAIKKHKDGLKTIKMPQDGIRKDGIPVLLGDGLRYATGIEVIDLQDNTFTITGSSTLAEILPNLTEIRELGVSDCLLSARGFIKVAKALAKGKNTKLEILRLQFNEINDKALKELVGAVKNALPALKKIEINGNVFEEEDPSVVELREVFDDRRKAANEAAGKDEDEDEEEWGLDELDELEEPDSDAEEDEEEEEEEEEVIVKDAEEAENAKVAQEKDKSVDELAKTLDKTSI</sequence>
<evidence type="ECO:0000256" key="3">
    <source>
        <dbReference type="ARBA" id="ARBA00022737"/>
    </source>
</evidence>
<gene>
    <name evidence="5" type="ORF">AAP_04960</name>
</gene>
<dbReference type="EMBL" id="AZGZ01000026">
    <property type="protein sequence ID" value="KZZ88388.1"/>
    <property type="molecule type" value="Genomic_DNA"/>
</dbReference>
<dbReference type="GO" id="GO:0006606">
    <property type="term" value="P:protein import into nucleus"/>
    <property type="evidence" value="ECO:0007669"/>
    <property type="project" value="EnsemblFungi"/>
</dbReference>
<dbReference type="GO" id="GO:0031509">
    <property type="term" value="P:subtelomeric heterochromatin formation"/>
    <property type="evidence" value="ECO:0007669"/>
    <property type="project" value="EnsemblFungi"/>
</dbReference>
<dbReference type="GO" id="GO:0005096">
    <property type="term" value="F:GTPase activator activity"/>
    <property type="evidence" value="ECO:0007669"/>
    <property type="project" value="UniProtKB-KW"/>
</dbReference>
<dbReference type="Pfam" id="PF13516">
    <property type="entry name" value="LRR_6"/>
    <property type="match status" value="1"/>
</dbReference>
<accession>A0A167W4G5</accession>
<feature type="region of interest" description="Disordered" evidence="4">
    <location>
        <begin position="346"/>
        <end position="422"/>
    </location>
</feature>
<reference evidence="5 6" key="1">
    <citation type="journal article" date="2016" name="Genome Biol. Evol.">
        <title>Divergent and convergent evolution of fungal pathogenicity.</title>
        <authorList>
            <person name="Shang Y."/>
            <person name="Xiao G."/>
            <person name="Zheng P."/>
            <person name="Cen K."/>
            <person name="Zhan S."/>
            <person name="Wang C."/>
        </authorList>
    </citation>
    <scope>NUCLEOTIDE SEQUENCE [LARGE SCALE GENOMIC DNA]</scope>
    <source>
        <strain evidence="5 6">ARSEF 7405</strain>
    </source>
</reference>
<evidence type="ECO:0000256" key="1">
    <source>
        <dbReference type="ARBA" id="ARBA00022468"/>
    </source>
</evidence>
<name>A0A167W4G5_9EURO</name>
<feature type="compositionally biased region" description="Basic and acidic residues" evidence="4">
    <location>
        <begin position="403"/>
        <end position="422"/>
    </location>
</feature>
<dbReference type="GO" id="GO:0000054">
    <property type="term" value="P:ribosomal subunit export from nucleus"/>
    <property type="evidence" value="ECO:0007669"/>
    <property type="project" value="EnsemblFungi"/>
</dbReference>
<dbReference type="CDD" id="cd00116">
    <property type="entry name" value="LRR_RI"/>
    <property type="match status" value="1"/>
</dbReference>
<dbReference type="SMART" id="SM00368">
    <property type="entry name" value="LRR_RI"/>
    <property type="match status" value="6"/>
</dbReference>
<dbReference type="GO" id="GO:0048471">
    <property type="term" value="C:perinuclear region of cytoplasm"/>
    <property type="evidence" value="ECO:0007669"/>
    <property type="project" value="TreeGrafter"/>
</dbReference>
<proteinExistence type="predicted"/>
<dbReference type="InterPro" id="IPR032675">
    <property type="entry name" value="LRR_dom_sf"/>
</dbReference>
<keyword evidence="2" id="KW-0433">Leucine-rich repeat</keyword>
<dbReference type="InterPro" id="IPR027038">
    <property type="entry name" value="RanGap"/>
</dbReference>
<dbReference type="VEuPathDB" id="FungiDB:AAP_04960"/>
<dbReference type="GO" id="GO:0006404">
    <property type="term" value="P:RNA import into nucleus"/>
    <property type="evidence" value="ECO:0007669"/>
    <property type="project" value="EnsemblFungi"/>
</dbReference>
<dbReference type="OrthoDB" id="184583at2759"/>
<dbReference type="InterPro" id="IPR001611">
    <property type="entry name" value="Leu-rich_rpt"/>
</dbReference>
<dbReference type="GO" id="GO:0006409">
    <property type="term" value="P:tRNA export from nucleus"/>
    <property type="evidence" value="ECO:0007669"/>
    <property type="project" value="EnsemblFungi"/>
</dbReference>
<evidence type="ECO:0000256" key="4">
    <source>
        <dbReference type="SAM" id="MobiDB-lite"/>
    </source>
</evidence>
<dbReference type="GO" id="GO:0005829">
    <property type="term" value="C:cytosol"/>
    <property type="evidence" value="ECO:0007669"/>
    <property type="project" value="EnsemblFungi"/>
</dbReference>
<dbReference type="Gene3D" id="3.80.10.10">
    <property type="entry name" value="Ribonuclease Inhibitor"/>
    <property type="match status" value="1"/>
</dbReference>
<comment type="caution">
    <text evidence="5">The sequence shown here is derived from an EMBL/GenBank/DDBJ whole genome shotgun (WGS) entry which is preliminary data.</text>
</comment>
<dbReference type="AlphaFoldDB" id="A0A167W4G5"/>
<evidence type="ECO:0000256" key="2">
    <source>
        <dbReference type="ARBA" id="ARBA00022614"/>
    </source>
</evidence>